<comment type="caution">
    <text evidence="2">The sequence shown here is derived from an EMBL/GenBank/DDBJ whole genome shotgun (WGS) entry which is preliminary data.</text>
</comment>
<keyword evidence="3" id="KW-1185">Reference proteome</keyword>
<feature type="domain" description="Zn(2)-C6 fungal-type" evidence="1">
    <location>
        <begin position="11"/>
        <end position="40"/>
    </location>
</feature>
<dbReference type="InterPro" id="IPR036864">
    <property type="entry name" value="Zn2-C6_fun-type_DNA-bd_sf"/>
</dbReference>
<organism evidence="2 3">
    <name type="scientific">Gigaspora margarita</name>
    <dbReference type="NCBI Taxonomy" id="4874"/>
    <lineage>
        <taxon>Eukaryota</taxon>
        <taxon>Fungi</taxon>
        <taxon>Fungi incertae sedis</taxon>
        <taxon>Mucoromycota</taxon>
        <taxon>Glomeromycotina</taxon>
        <taxon>Glomeromycetes</taxon>
        <taxon>Diversisporales</taxon>
        <taxon>Gigasporaceae</taxon>
        <taxon>Gigaspora</taxon>
    </lineage>
</organism>
<sequence>MNPSRKNATTACTECAKSKRRCVTDSSPICVECRKKKKECIPQCPKKRGPKSNKVTKKRVPKSIKVPLNNISLIEENGKTYMKVELTQEICDLIKKAKEVEHTPNMPIQPPAVISNNSNIETDICNTVSYPLPNNETPVTYTNNFPENYSTESNDFPFTLSFDAFYDSENDFSFPMPSDQWSPSQSS</sequence>
<evidence type="ECO:0000313" key="2">
    <source>
        <dbReference type="EMBL" id="KAF0375125.1"/>
    </source>
</evidence>
<dbReference type="CDD" id="cd00067">
    <property type="entry name" value="GAL4"/>
    <property type="match status" value="1"/>
</dbReference>
<dbReference type="GO" id="GO:0000981">
    <property type="term" value="F:DNA-binding transcription factor activity, RNA polymerase II-specific"/>
    <property type="evidence" value="ECO:0007669"/>
    <property type="project" value="InterPro"/>
</dbReference>
<dbReference type="AlphaFoldDB" id="A0A8H3WXJ2"/>
<name>A0A8H3WXJ2_GIGMA</name>
<dbReference type="EMBL" id="WTPW01002597">
    <property type="protein sequence ID" value="KAF0375125.1"/>
    <property type="molecule type" value="Genomic_DNA"/>
</dbReference>
<dbReference type="SUPFAM" id="SSF57701">
    <property type="entry name" value="Zn2/Cys6 DNA-binding domain"/>
    <property type="match status" value="1"/>
</dbReference>
<dbReference type="Proteomes" id="UP000439903">
    <property type="component" value="Unassembled WGS sequence"/>
</dbReference>
<accession>A0A8H3WXJ2</accession>
<gene>
    <name evidence="2" type="ORF">F8M41_012764</name>
</gene>
<dbReference type="OrthoDB" id="2448420at2759"/>
<dbReference type="PROSITE" id="PS00463">
    <property type="entry name" value="ZN2_CY6_FUNGAL_1"/>
    <property type="match status" value="1"/>
</dbReference>
<dbReference type="InterPro" id="IPR001138">
    <property type="entry name" value="Zn2Cys6_DnaBD"/>
</dbReference>
<evidence type="ECO:0000313" key="3">
    <source>
        <dbReference type="Proteomes" id="UP000439903"/>
    </source>
</evidence>
<proteinExistence type="predicted"/>
<protein>
    <recommendedName>
        <fullName evidence="1">Zn(2)-C6 fungal-type domain-containing protein</fullName>
    </recommendedName>
</protein>
<evidence type="ECO:0000259" key="1">
    <source>
        <dbReference type="PROSITE" id="PS00463"/>
    </source>
</evidence>
<dbReference type="GO" id="GO:0008270">
    <property type="term" value="F:zinc ion binding"/>
    <property type="evidence" value="ECO:0007669"/>
    <property type="project" value="InterPro"/>
</dbReference>
<reference evidence="2 3" key="1">
    <citation type="journal article" date="2019" name="Environ. Microbiol.">
        <title>At the nexus of three kingdoms: the genome of the mycorrhizal fungus Gigaspora margarita provides insights into plant, endobacterial and fungal interactions.</title>
        <authorList>
            <person name="Venice F."/>
            <person name="Ghignone S."/>
            <person name="Salvioli di Fossalunga A."/>
            <person name="Amselem J."/>
            <person name="Novero M."/>
            <person name="Xianan X."/>
            <person name="Sedzielewska Toro K."/>
            <person name="Morin E."/>
            <person name="Lipzen A."/>
            <person name="Grigoriev I.V."/>
            <person name="Henrissat B."/>
            <person name="Martin F.M."/>
            <person name="Bonfante P."/>
        </authorList>
    </citation>
    <scope>NUCLEOTIDE SEQUENCE [LARGE SCALE GENOMIC DNA]</scope>
    <source>
        <strain evidence="2 3">BEG34</strain>
    </source>
</reference>